<dbReference type="Gene3D" id="1.20.1250.20">
    <property type="entry name" value="MFS general substrate transporter like domains"/>
    <property type="match status" value="2"/>
</dbReference>
<evidence type="ECO:0000313" key="7">
    <source>
        <dbReference type="Proteomes" id="UP001209540"/>
    </source>
</evidence>
<keyword evidence="4" id="KW-0812">Transmembrane</keyword>
<evidence type="ECO:0000259" key="5">
    <source>
        <dbReference type="PROSITE" id="PS50850"/>
    </source>
</evidence>
<feature type="domain" description="Major facilitator superfamily (MFS) profile" evidence="5">
    <location>
        <begin position="66"/>
        <end position="490"/>
    </location>
</feature>
<evidence type="ECO:0000256" key="3">
    <source>
        <dbReference type="SAM" id="MobiDB-lite"/>
    </source>
</evidence>
<dbReference type="GO" id="GO:0016020">
    <property type="term" value="C:membrane"/>
    <property type="evidence" value="ECO:0007669"/>
    <property type="project" value="UniProtKB-SubCell"/>
</dbReference>
<organism evidence="6 7">
    <name type="scientific">Phascolomyces articulosus</name>
    <dbReference type="NCBI Taxonomy" id="60185"/>
    <lineage>
        <taxon>Eukaryota</taxon>
        <taxon>Fungi</taxon>
        <taxon>Fungi incertae sedis</taxon>
        <taxon>Mucoromycota</taxon>
        <taxon>Mucoromycotina</taxon>
        <taxon>Mucoromycetes</taxon>
        <taxon>Mucorales</taxon>
        <taxon>Lichtheimiaceae</taxon>
        <taxon>Phascolomyces</taxon>
    </lineage>
</organism>
<dbReference type="EMBL" id="JAIXMP010000004">
    <property type="protein sequence ID" value="KAI9274653.1"/>
    <property type="molecule type" value="Genomic_DNA"/>
</dbReference>
<dbReference type="InterPro" id="IPR036259">
    <property type="entry name" value="MFS_trans_sf"/>
</dbReference>
<dbReference type="GO" id="GO:0022857">
    <property type="term" value="F:transmembrane transporter activity"/>
    <property type="evidence" value="ECO:0007669"/>
    <property type="project" value="InterPro"/>
</dbReference>
<dbReference type="Proteomes" id="UP001209540">
    <property type="component" value="Unassembled WGS sequence"/>
</dbReference>
<comment type="similarity">
    <text evidence="2">Belongs to the major facilitator superfamily. Monocarboxylate porter (TC 2.A.1.13) family.</text>
</comment>
<feature type="transmembrane region" description="Helical" evidence="4">
    <location>
        <begin position="155"/>
        <end position="175"/>
    </location>
</feature>
<dbReference type="PANTHER" id="PTHR11360:SF284">
    <property type="entry name" value="EG:103B4.3 PROTEIN-RELATED"/>
    <property type="match status" value="1"/>
</dbReference>
<keyword evidence="4" id="KW-0472">Membrane</keyword>
<feature type="transmembrane region" description="Helical" evidence="4">
    <location>
        <begin position="181"/>
        <end position="200"/>
    </location>
</feature>
<reference evidence="6" key="2">
    <citation type="submission" date="2023-02" db="EMBL/GenBank/DDBJ databases">
        <authorList>
            <consortium name="DOE Joint Genome Institute"/>
            <person name="Mondo S.J."/>
            <person name="Chang Y."/>
            <person name="Wang Y."/>
            <person name="Ahrendt S."/>
            <person name="Andreopoulos W."/>
            <person name="Barry K."/>
            <person name="Beard J."/>
            <person name="Benny G.L."/>
            <person name="Blankenship S."/>
            <person name="Bonito G."/>
            <person name="Cuomo C."/>
            <person name="Desiro A."/>
            <person name="Gervers K.A."/>
            <person name="Hundley H."/>
            <person name="Kuo A."/>
            <person name="LaButti K."/>
            <person name="Lang B.F."/>
            <person name="Lipzen A."/>
            <person name="O'Donnell K."/>
            <person name="Pangilinan J."/>
            <person name="Reynolds N."/>
            <person name="Sandor L."/>
            <person name="Smith M.W."/>
            <person name="Tsang A."/>
            <person name="Grigoriev I.V."/>
            <person name="Stajich J.E."/>
            <person name="Spatafora J.W."/>
        </authorList>
    </citation>
    <scope>NUCLEOTIDE SEQUENCE</scope>
    <source>
        <strain evidence="6">RSA 2281</strain>
    </source>
</reference>
<comment type="caution">
    <text evidence="6">The sequence shown here is derived from an EMBL/GenBank/DDBJ whole genome shotgun (WGS) entry which is preliminary data.</text>
</comment>
<feature type="region of interest" description="Disordered" evidence="3">
    <location>
        <begin position="1"/>
        <end position="43"/>
    </location>
</feature>
<accession>A0AAD5KKG0</accession>
<dbReference type="InterPro" id="IPR020846">
    <property type="entry name" value="MFS_dom"/>
</dbReference>
<feature type="transmembrane region" description="Helical" evidence="4">
    <location>
        <begin position="430"/>
        <end position="450"/>
    </location>
</feature>
<protein>
    <submittedName>
        <fullName evidence="6">Major facilitator superfamily domain-containing protein</fullName>
    </submittedName>
</protein>
<dbReference type="AlphaFoldDB" id="A0AAD5KKG0"/>
<feature type="transmembrane region" description="Helical" evidence="4">
    <location>
        <begin position="81"/>
        <end position="103"/>
    </location>
</feature>
<feature type="compositionally biased region" description="Basic and acidic residues" evidence="3">
    <location>
        <begin position="29"/>
        <end position="43"/>
    </location>
</feature>
<dbReference type="Pfam" id="PF07690">
    <property type="entry name" value="MFS_1"/>
    <property type="match status" value="1"/>
</dbReference>
<feature type="transmembrane region" description="Helical" evidence="4">
    <location>
        <begin position="315"/>
        <end position="336"/>
    </location>
</feature>
<dbReference type="InterPro" id="IPR011701">
    <property type="entry name" value="MFS"/>
</dbReference>
<feature type="transmembrane region" description="Helical" evidence="4">
    <location>
        <begin position="405"/>
        <end position="423"/>
    </location>
</feature>
<feature type="compositionally biased region" description="Polar residues" evidence="3">
    <location>
        <begin position="7"/>
        <end position="28"/>
    </location>
</feature>
<comment type="subcellular location">
    <subcellularLocation>
        <location evidence="1">Membrane</location>
        <topology evidence="1">Multi-pass membrane protein</topology>
    </subcellularLocation>
</comment>
<keyword evidence="7" id="KW-1185">Reference proteome</keyword>
<feature type="transmembrane region" description="Helical" evidence="4">
    <location>
        <begin position="212"/>
        <end position="229"/>
    </location>
</feature>
<dbReference type="InterPro" id="IPR050327">
    <property type="entry name" value="Proton-linked_MCT"/>
</dbReference>
<dbReference type="SUPFAM" id="SSF103473">
    <property type="entry name" value="MFS general substrate transporter"/>
    <property type="match status" value="1"/>
</dbReference>
<feature type="transmembrane region" description="Helical" evidence="4">
    <location>
        <begin position="348"/>
        <end position="371"/>
    </location>
</feature>
<feature type="transmembrane region" description="Helical" evidence="4">
    <location>
        <begin position="123"/>
        <end position="148"/>
    </location>
</feature>
<evidence type="ECO:0000313" key="6">
    <source>
        <dbReference type="EMBL" id="KAI9274653.1"/>
    </source>
</evidence>
<keyword evidence="4" id="KW-1133">Transmembrane helix</keyword>
<evidence type="ECO:0000256" key="1">
    <source>
        <dbReference type="ARBA" id="ARBA00004141"/>
    </source>
</evidence>
<evidence type="ECO:0000256" key="4">
    <source>
        <dbReference type="SAM" id="Phobius"/>
    </source>
</evidence>
<dbReference type="PANTHER" id="PTHR11360">
    <property type="entry name" value="MONOCARBOXYLATE TRANSPORTER"/>
    <property type="match status" value="1"/>
</dbReference>
<dbReference type="PROSITE" id="PS50850">
    <property type="entry name" value="MFS"/>
    <property type="match status" value="1"/>
</dbReference>
<reference evidence="6" key="1">
    <citation type="journal article" date="2022" name="IScience">
        <title>Evolution of zygomycete secretomes and the origins of terrestrial fungal ecologies.</title>
        <authorList>
            <person name="Chang Y."/>
            <person name="Wang Y."/>
            <person name="Mondo S."/>
            <person name="Ahrendt S."/>
            <person name="Andreopoulos W."/>
            <person name="Barry K."/>
            <person name="Beard J."/>
            <person name="Benny G.L."/>
            <person name="Blankenship S."/>
            <person name="Bonito G."/>
            <person name="Cuomo C."/>
            <person name="Desiro A."/>
            <person name="Gervers K.A."/>
            <person name="Hundley H."/>
            <person name="Kuo A."/>
            <person name="LaButti K."/>
            <person name="Lang B.F."/>
            <person name="Lipzen A."/>
            <person name="O'Donnell K."/>
            <person name="Pangilinan J."/>
            <person name="Reynolds N."/>
            <person name="Sandor L."/>
            <person name="Smith M.E."/>
            <person name="Tsang A."/>
            <person name="Grigoriev I.V."/>
            <person name="Stajich J.E."/>
            <person name="Spatafora J.W."/>
        </authorList>
    </citation>
    <scope>NUCLEOTIDE SEQUENCE</scope>
    <source>
        <strain evidence="6">RSA 2281</strain>
    </source>
</reference>
<proteinExistence type="inferred from homology"/>
<feature type="transmembrane region" description="Helical" evidence="4">
    <location>
        <begin position="465"/>
        <end position="483"/>
    </location>
</feature>
<gene>
    <name evidence="6" type="ORF">BDA99DRAFT_591255</name>
</gene>
<feature type="transmembrane region" description="Helical" evidence="4">
    <location>
        <begin position="241"/>
        <end position="261"/>
    </location>
</feature>
<name>A0AAD5KKG0_9FUNG</name>
<evidence type="ECO:0000256" key="2">
    <source>
        <dbReference type="ARBA" id="ARBA00006727"/>
    </source>
</evidence>
<sequence length="493" mass="54776">MKHRNYMSMNNPSGGYQPDATVSTSKDQSVVKKKDNSTRHHEDSINCVQEIPENDNNPDLQHIEQTLLSLHKAAGIDGKQAWTVMIALLFPIIFTGLYAMWGVMQDYYIRNQTFHEQNLVMRLTFVGTLFYVFMSVSVFIANIVYSVFGRIITHVLGIILFASGLVLASFVTAIWQLYITVGFMCGTGTAFILTISYRLIPKWFIKYRSTATGLQVSTVSLSGVYFPLIANKLNVTLGAQWTYRVSALIFFVVVAITYPIIKEPSNDDVNYEEEEEEEERYIPSSKKKLIKNDKEDSWQLVRNMLDVSVLKNFNFILWCIINLIYLYSSVIVAIFIPSSATAIGLSDVQGALGSTLLFTASAIGAITTGILADKIGNLNTSVLCLTTAALSALVIWTLAHNLVTFILFVLTQGTSALILIVGIDRYPAALGFRTLAGVASVMGPFFAIYIDSLNTNMEPYFYCKIFAGSGFALCALLVLLIKFRITPKPMAKI</sequence>
<feature type="transmembrane region" description="Helical" evidence="4">
    <location>
        <begin position="378"/>
        <end position="399"/>
    </location>
</feature>